<sequence length="476" mass="55949">MPRAKIDLNPYKDEILALIALKKTNAEIIRYLHDTYQTQLADHTLRRRLKEWNISIRTWTQDTPALRDRITSLFFNGLNDDQLYRALRTEGYQLGARALPRLRYELGLKHSLRTAEGQQEAEETAAGVITEELQKGVIEGYGRGLLYAHFQQLGVNIARDRIYSIYRTLAPDAIERRVRNMQRHRGEYIVPGPNFLWSVDGYLKLAPYGIEIYGAIDAYSRYIIWIYVGISGRTAISVLRQYLDTIEMLNQYPRFIRSDHGGETVILAQAHHLLQQAADPTTPLKDCYMYGASTTNQRIEAWWNQLTKGLLFRWRNYFGALLQEVLRAEIQGFVRVWNIHSIRKQRNRPNVTPGKPYILYHHPPPHIENQGLLIDSETLTELQNDVQEWDIDEFLPPETYQWCQNQLQHLEFNAAQQAPEDDNSTPYRAYYLQLRARVDEHLRSEREPQLLYQRSQLEHLIGVLNNLRWRRLRRLN</sequence>
<dbReference type="AlphaFoldDB" id="U1HZB1"/>
<proteinExistence type="predicted"/>
<dbReference type="RefSeq" id="XP_007787781.1">
    <property type="nucleotide sequence ID" value="XM_007789591.1"/>
</dbReference>
<keyword evidence="4" id="KW-1185">Reference proteome</keyword>
<dbReference type="OMA" id="NISIRTW"/>
<protein>
    <recommendedName>
        <fullName evidence="5">Clr5 domain-containing protein</fullName>
    </recommendedName>
</protein>
<gene>
    <name evidence="3" type="ORF">EPUS_09100</name>
</gene>
<organism evidence="3 4">
    <name type="scientific">Endocarpon pusillum (strain Z07020 / HMAS-L-300199)</name>
    <name type="common">Lichen-forming fungus</name>
    <dbReference type="NCBI Taxonomy" id="1263415"/>
    <lineage>
        <taxon>Eukaryota</taxon>
        <taxon>Fungi</taxon>
        <taxon>Dikarya</taxon>
        <taxon>Ascomycota</taxon>
        <taxon>Pezizomycotina</taxon>
        <taxon>Eurotiomycetes</taxon>
        <taxon>Chaetothyriomycetidae</taxon>
        <taxon>Verrucariales</taxon>
        <taxon>Verrucariaceae</taxon>
        <taxon>Endocarpon</taxon>
    </lineage>
</organism>
<dbReference type="SUPFAM" id="SSF53098">
    <property type="entry name" value="Ribonuclease H-like"/>
    <property type="match status" value="1"/>
</dbReference>
<accession>U1HZB1</accession>
<dbReference type="Pfam" id="PF14420">
    <property type="entry name" value="Clr5"/>
    <property type="match status" value="1"/>
</dbReference>
<dbReference type="InterPro" id="IPR012337">
    <property type="entry name" value="RNaseH-like_sf"/>
</dbReference>
<dbReference type="Proteomes" id="UP000019373">
    <property type="component" value="Unassembled WGS sequence"/>
</dbReference>
<dbReference type="eggNOG" id="ENOG502QUY7">
    <property type="taxonomic scope" value="Eukaryota"/>
</dbReference>
<dbReference type="Pfam" id="PF24764">
    <property type="entry name" value="rva_4"/>
    <property type="match status" value="1"/>
</dbReference>
<evidence type="ECO:0000259" key="1">
    <source>
        <dbReference type="Pfam" id="PF14420"/>
    </source>
</evidence>
<dbReference type="InterPro" id="IPR058913">
    <property type="entry name" value="Integrase_dom_put"/>
</dbReference>
<evidence type="ECO:0008006" key="5">
    <source>
        <dbReference type="Google" id="ProtNLM"/>
    </source>
</evidence>
<evidence type="ECO:0000313" key="4">
    <source>
        <dbReference type="Proteomes" id="UP000019373"/>
    </source>
</evidence>
<feature type="domain" description="Clr5" evidence="1">
    <location>
        <begin position="7"/>
        <end position="54"/>
    </location>
</feature>
<reference evidence="4" key="1">
    <citation type="journal article" date="2014" name="BMC Genomics">
        <title>Genome characteristics reveal the impact of lichenization on lichen-forming fungus Endocarpon pusillum Hedwig (Verrucariales, Ascomycota).</title>
        <authorList>
            <person name="Wang Y.-Y."/>
            <person name="Liu B."/>
            <person name="Zhang X.-Y."/>
            <person name="Zhou Q.-M."/>
            <person name="Zhang T."/>
            <person name="Li H."/>
            <person name="Yu Y.-F."/>
            <person name="Zhang X.-L."/>
            <person name="Hao X.-Y."/>
            <person name="Wang M."/>
            <person name="Wang L."/>
            <person name="Wei J.-C."/>
        </authorList>
    </citation>
    <scope>NUCLEOTIDE SEQUENCE [LARGE SCALE GENOMIC DNA]</scope>
    <source>
        <strain evidence="4">Z07020 / HMAS-L-300199</strain>
    </source>
</reference>
<evidence type="ECO:0000259" key="2">
    <source>
        <dbReference type="Pfam" id="PF24764"/>
    </source>
</evidence>
<dbReference type="OrthoDB" id="5392716at2759"/>
<feature type="domain" description="Integrase core" evidence="2">
    <location>
        <begin position="188"/>
        <end position="322"/>
    </location>
</feature>
<name>U1HZB1_ENDPU</name>
<dbReference type="PANTHER" id="PTHR46791">
    <property type="entry name" value="EXPRESSED PROTEIN"/>
    <property type="match status" value="1"/>
</dbReference>
<evidence type="ECO:0000313" key="3">
    <source>
        <dbReference type="EMBL" id="ERF74894.1"/>
    </source>
</evidence>
<dbReference type="HOGENOM" id="CLU_038374_6_0_1"/>
<dbReference type="GeneID" id="19243935"/>
<dbReference type="PANTHER" id="PTHR46791:SF5">
    <property type="entry name" value="CLR5 DOMAIN-CONTAINING PROTEIN-RELATED"/>
    <property type="match status" value="1"/>
</dbReference>
<dbReference type="EMBL" id="KE720860">
    <property type="protein sequence ID" value="ERF74894.1"/>
    <property type="molecule type" value="Genomic_DNA"/>
</dbReference>
<dbReference type="InterPro" id="IPR025676">
    <property type="entry name" value="Clr5_dom"/>
</dbReference>